<organism evidence="1 2">
    <name type="scientific">Methylobacterium soli</name>
    <dbReference type="NCBI Taxonomy" id="553447"/>
    <lineage>
        <taxon>Bacteria</taxon>
        <taxon>Pseudomonadati</taxon>
        <taxon>Pseudomonadota</taxon>
        <taxon>Alphaproteobacteria</taxon>
        <taxon>Hyphomicrobiales</taxon>
        <taxon>Methylobacteriaceae</taxon>
        <taxon>Methylobacterium</taxon>
    </lineage>
</organism>
<evidence type="ECO:0000313" key="1">
    <source>
        <dbReference type="EMBL" id="KAB1080746.1"/>
    </source>
</evidence>
<reference evidence="1 2" key="1">
    <citation type="submission" date="2019-09" db="EMBL/GenBank/DDBJ databases">
        <title>YIM 48816 draft genome.</title>
        <authorList>
            <person name="Jiang L."/>
        </authorList>
    </citation>
    <scope>NUCLEOTIDE SEQUENCE [LARGE SCALE GENOMIC DNA]</scope>
    <source>
        <strain evidence="1 2">YIM 48816</strain>
    </source>
</reference>
<accession>A0A6L3T253</accession>
<name>A0A6L3T253_9HYPH</name>
<evidence type="ECO:0000313" key="2">
    <source>
        <dbReference type="Proteomes" id="UP000474159"/>
    </source>
</evidence>
<protein>
    <submittedName>
        <fullName evidence="1">Uncharacterized protein</fullName>
    </submittedName>
</protein>
<proteinExistence type="predicted"/>
<dbReference type="OrthoDB" id="8020482at2"/>
<dbReference type="Proteomes" id="UP000474159">
    <property type="component" value="Unassembled WGS sequence"/>
</dbReference>
<dbReference type="AlphaFoldDB" id="A0A6L3T253"/>
<keyword evidence="2" id="KW-1185">Reference proteome</keyword>
<sequence length="77" mass="8998">MINLEQENDHLAQVDQHIAEGDLRVTEQIALIERMTKDGQDTASATELLRALKEMLEQWRWHRHLILDRIAQLTAEP</sequence>
<dbReference type="EMBL" id="VZZK01000004">
    <property type="protein sequence ID" value="KAB1080746.1"/>
    <property type="molecule type" value="Genomic_DNA"/>
</dbReference>
<comment type="caution">
    <text evidence="1">The sequence shown here is derived from an EMBL/GenBank/DDBJ whole genome shotgun (WGS) entry which is preliminary data.</text>
</comment>
<gene>
    <name evidence="1" type="ORF">F6X53_05285</name>
</gene>